<proteinExistence type="inferred from homology"/>
<comment type="similarity">
    <text evidence="1">Belongs to the importin alpha family.</text>
</comment>
<evidence type="ECO:0000256" key="3">
    <source>
        <dbReference type="ARBA" id="ARBA00022927"/>
    </source>
</evidence>
<accession>A0A9P6FAR8</accession>
<evidence type="ECO:0000256" key="4">
    <source>
        <dbReference type="SAM" id="MobiDB-lite"/>
    </source>
</evidence>
<dbReference type="SUPFAM" id="SSF48371">
    <property type="entry name" value="ARM repeat"/>
    <property type="match status" value="1"/>
</dbReference>
<feature type="compositionally biased region" description="Acidic residues" evidence="4">
    <location>
        <begin position="629"/>
        <end position="642"/>
    </location>
</feature>
<dbReference type="Pfam" id="PF00514">
    <property type="entry name" value="Arm"/>
    <property type="match status" value="1"/>
</dbReference>
<dbReference type="PANTHER" id="PTHR23316">
    <property type="entry name" value="IMPORTIN ALPHA"/>
    <property type="match status" value="1"/>
</dbReference>
<evidence type="ECO:0000313" key="6">
    <source>
        <dbReference type="Proteomes" id="UP000723463"/>
    </source>
</evidence>
<feature type="compositionally biased region" description="Basic and acidic residues" evidence="4">
    <location>
        <begin position="616"/>
        <end position="628"/>
    </location>
</feature>
<feature type="compositionally biased region" description="Polar residues" evidence="4">
    <location>
        <begin position="18"/>
        <end position="32"/>
    </location>
</feature>
<gene>
    <name evidence="5" type="primary">SRP1_1</name>
    <name evidence="5" type="ORF">EC957_009014</name>
</gene>
<organism evidence="5 6">
    <name type="scientific">Mortierella hygrophila</name>
    <dbReference type="NCBI Taxonomy" id="979708"/>
    <lineage>
        <taxon>Eukaryota</taxon>
        <taxon>Fungi</taxon>
        <taxon>Fungi incertae sedis</taxon>
        <taxon>Mucoromycota</taxon>
        <taxon>Mortierellomycotina</taxon>
        <taxon>Mortierellomycetes</taxon>
        <taxon>Mortierellales</taxon>
        <taxon>Mortierellaceae</taxon>
        <taxon>Mortierella</taxon>
    </lineage>
</organism>
<feature type="compositionally biased region" description="Low complexity" evidence="4">
    <location>
        <begin position="1"/>
        <end position="17"/>
    </location>
</feature>
<evidence type="ECO:0000313" key="5">
    <source>
        <dbReference type="EMBL" id="KAF9547010.1"/>
    </source>
</evidence>
<sequence length="680" mass="76005">MLATRSSAASKPSRASAQLKQKGSNAQRNGGNDQDEEDDLIEQLNRKLSNVTLNPSTNIPDEMNITDISTMLPAFAQPLYNLLASGNYEQQLLAMVRIRKYLSLQDVLPRIDHVLALDCINFFITFLNMSDCPDLQYETAWVVTNIAAGTTAQTEKLVEAGILTPLIHNLRVSRCVHVQTQTIWALGNISGDGPPYRDLILRSGALEVILQLIEMCEDPTVAKEQKYMILKIAVWCVSNLCRGSGRLAPEWLQVTPAFPMLRRLMYIDETDILADTCWAMCRILNGTHKMNLENVVIDRELCARFVALLSEPHPTIQVPSLRSLINIASGPEHHTQLLIDAMAIPILGSPELLAHPNSTIRRDALLGISNITAGTADQVREVTVQDNGNVMRRVLEILRRGDLGGEEQGEDGPEFLTEGGDWRVLREAAWVVSNATSVLDLEITGHLVYRLELLPSIAQLIDPRKTRKTSYVLPPIGLMHTALLTKLLDVVFNVLRCNEHHPKEQFMKQWVVDCEGGLILLELLRLSSQTPSETELKYLDNSKMLPRPLQHLRFTQNDNGEMSSTSTRSGQVTMAPLGASVKKRVETILDNFFEFGPENEGFGPFFSERQQGSTSGRERRDGYGSDYHEDGEDEDLDDDEYPDSNGYYSHHIQGGRGGGSNDVDFDLDDMEERVSRMNLT</sequence>
<evidence type="ECO:0000256" key="1">
    <source>
        <dbReference type="ARBA" id="ARBA00010394"/>
    </source>
</evidence>
<dbReference type="InterPro" id="IPR000225">
    <property type="entry name" value="Armadillo"/>
</dbReference>
<dbReference type="EMBL" id="JAAAXW010000048">
    <property type="protein sequence ID" value="KAF9547010.1"/>
    <property type="molecule type" value="Genomic_DNA"/>
</dbReference>
<comment type="caution">
    <text evidence="5">The sequence shown here is derived from an EMBL/GenBank/DDBJ whole genome shotgun (WGS) entry which is preliminary data.</text>
</comment>
<feature type="region of interest" description="Disordered" evidence="4">
    <location>
        <begin position="1"/>
        <end position="36"/>
    </location>
</feature>
<dbReference type="InterPro" id="IPR016024">
    <property type="entry name" value="ARM-type_fold"/>
</dbReference>
<keyword evidence="6" id="KW-1185">Reference proteome</keyword>
<dbReference type="AlphaFoldDB" id="A0A9P6FAR8"/>
<feature type="region of interest" description="Disordered" evidence="4">
    <location>
        <begin position="601"/>
        <end position="680"/>
    </location>
</feature>
<dbReference type="GO" id="GO:0015031">
    <property type="term" value="P:protein transport"/>
    <property type="evidence" value="ECO:0007669"/>
    <property type="project" value="UniProtKB-KW"/>
</dbReference>
<protein>
    <submittedName>
        <fullName evidence="5">Importin alpha subunit (Karyopherin alpha subunit) (Serine-rich RNA polymerase I suppressor protein)</fullName>
    </submittedName>
</protein>
<keyword evidence="2" id="KW-0813">Transport</keyword>
<keyword evidence="3" id="KW-0653">Protein transport</keyword>
<dbReference type="Gene3D" id="1.25.10.10">
    <property type="entry name" value="Leucine-rich Repeat Variant"/>
    <property type="match status" value="1"/>
</dbReference>
<evidence type="ECO:0000256" key="2">
    <source>
        <dbReference type="ARBA" id="ARBA00022448"/>
    </source>
</evidence>
<dbReference type="SMART" id="SM00185">
    <property type="entry name" value="ARM"/>
    <property type="match status" value="6"/>
</dbReference>
<dbReference type="Proteomes" id="UP000723463">
    <property type="component" value="Unassembled WGS sequence"/>
</dbReference>
<reference evidence="5" key="1">
    <citation type="journal article" date="2020" name="Fungal Divers.">
        <title>Resolving the Mortierellaceae phylogeny through synthesis of multi-gene phylogenetics and phylogenomics.</title>
        <authorList>
            <person name="Vandepol N."/>
            <person name="Liber J."/>
            <person name="Desiro A."/>
            <person name="Na H."/>
            <person name="Kennedy M."/>
            <person name="Barry K."/>
            <person name="Grigoriev I.V."/>
            <person name="Miller A.N."/>
            <person name="O'Donnell K."/>
            <person name="Stajich J.E."/>
            <person name="Bonito G."/>
        </authorList>
    </citation>
    <scope>NUCLEOTIDE SEQUENCE</scope>
    <source>
        <strain evidence="5">NRRL 2591</strain>
    </source>
</reference>
<dbReference type="InterPro" id="IPR011989">
    <property type="entry name" value="ARM-like"/>
</dbReference>
<name>A0A9P6FAR8_9FUNG</name>